<dbReference type="RefSeq" id="XP_066927246.1">
    <property type="nucleotide sequence ID" value="XM_067071145.1"/>
</dbReference>
<proteinExistence type="predicted"/>
<dbReference type="OrthoDB" id="1927454at2759"/>
<feature type="compositionally biased region" description="Low complexity" evidence="2">
    <location>
        <begin position="11"/>
        <end position="24"/>
    </location>
</feature>
<dbReference type="AlphaFoldDB" id="A0A7M5WYL0"/>
<dbReference type="InterPro" id="IPR052845">
    <property type="entry name" value="Axonemal_dynein_LC_domain"/>
</dbReference>
<evidence type="ECO:0008006" key="5">
    <source>
        <dbReference type="Google" id="ProtNLM"/>
    </source>
</evidence>
<feature type="coiled-coil region" evidence="1">
    <location>
        <begin position="990"/>
        <end position="1038"/>
    </location>
</feature>
<keyword evidence="1" id="KW-0175">Coiled coil</keyword>
<accession>A0A7M5WYL0</accession>
<feature type="compositionally biased region" description="Acidic residues" evidence="2">
    <location>
        <begin position="922"/>
        <end position="941"/>
    </location>
</feature>
<feature type="coiled-coil region" evidence="1">
    <location>
        <begin position="788"/>
        <end position="822"/>
    </location>
</feature>
<evidence type="ECO:0000256" key="2">
    <source>
        <dbReference type="SAM" id="MobiDB-lite"/>
    </source>
</evidence>
<feature type="region of interest" description="Disordered" evidence="2">
    <location>
        <begin position="829"/>
        <end position="954"/>
    </location>
</feature>
<dbReference type="RefSeq" id="XP_066927253.1">
    <property type="nucleotide sequence ID" value="XM_067071152.1"/>
</dbReference>
<feature type="region of interest" description="Disordered" evidence="2">
    <location>
        <begin position="109"/>
        <end position="128"/>
    </location>
</feature>
<dbReference type="PANTHER" id="PTHR23052">
    <property type="entry name" value="AXONEMAL DYNEIN LIGHT CHAIN DOMAIN-CONTAINING PROTEIN 1"/>
    <property type="match status" value="1"/>
</dbReference>
<dbReference type="RefSeq" id="XP_066927238.1">
    <property type="nucleotide sequence ID" value="XM_067071137.1"/>
</dbReference>
<feature type="region of interest" description="Disordered" evidence="2">
    <location>
        <begin position="1"/>
        <end position="27"/>
    </location>
</feature>
<keyword evidence="4" id="KW-1185">Reference proteome</keyword>
<evidence type="ECO:0000256" key="1">
    <source>
        <dbReference type="SAM" id="Coils"/>
    </source>
</evidence>
<dbReference type="GeneID" id="136814716"/>
<reference evidence="3" key="1">
    <citation type="submission" date="2021-01" db="UniProtKB">
        <authorList>
            <consortium name="EnsemblMetazoa"/>
        </authorList>
    </citation>
    <scope>IDENTIFICATION</scope>
</reference>
<dbReference type="Proteomes" id="UP000594262">
    <property type="component" value="Unplaced"/>
</dbReference>
<sequence>MVGKTEVQSKALAAQKPALPPILAMDHPKRDNVPENLLNTLTQAGKKFQNLGPRNNNNNSTKKPAIKRNDNVWNHEKGRGKFKHLLEQPTCYCGAGSDISYLMDATTKKSEPLEEDSKPISTTEKLDSSIDHGKTMIPESIIPSEFHIKKHKGVMGMEIHQNQFTTLPEEHEEHFTIFPSMKPSGRQEALQLMQVMNTLLKKAGIEEPTSECEELNTQESDSQEESQIEALLNLVKEEQKVYNIIFNEVIRQVSVECIERGTVLAELRKRYAKMLDRVPKQVKSLHEEVLAQRALDRRLTEELGRFKTSITLLTKELHEIHAHDEEVTRQAIETQAELNEALKESEKNASLLAEYHDLYELQRRRLDYQLSKLIEERDLWAGSAHMLSLKVTDKHNLVTVRRLHLYQKAWHKLANRFTVVLGQSDAKQLQEIAGHCRKWQETVISFDEKLREAEQEAYRRMKSVQSSLKLWSEKFDRVVTPTHGSVHPLEQDDLQSLFNILKSWEEIFNSEVERYSGDVLLSYEDDLLCLNNCMDAWTRCSIKVYGNHAVQDGTSKQREAMLDLNEEVERLHYDFQLRMSGENGVVPCYLNIFNALDTWVNKVNVLVHGGETMFDSEWVQLTDLFQSQWPETLQKVLNILSPEDEHFELGGHPPEDSRLNLSDGTDIQTISKNATIEKVEKWLLNIINGFENENTNMIEQVSTTHWNMIRWLVTILIRMAPDHKSPKTPIRGAEEDKLTGLGSAILKESTSDAIIDRCTMIFNSLRSLTDLIVACCKDLSNGTPDVTNNAVEKIIEDSAKDAKNLEQECQGWMNTANLLIKELTGQSIPMKDFIPPSKAKRGGQQKQDNENKSITEQPKIGVSGQENNPETGEKKEGQPMVVLNSADKKNEANVPSSEKQDGKGMPAINVGEGAQANKTADEADSSPDSDEESEEGEESDDGSQMLVIGNDENVKRTSVNEQTENMNNNQKNITIDVTSPSLSLEALSTLEKLQTQLIETEDRAQQAEEKLYATENELKEANERIRALERSLSRMESKSETSTPLPP</sequence>
<evidence type="ECO:0000313" key="4">
    <source>
        <dbReference type="Proteomes" id="UP000594262"/>
    </source>
</evidence>
<dbReference type="PANTHER" id="PTHR23052:SF1">
    <property type="entry name" value="AXONEMAL DYNEIN LIGHT CHAIN DOMAIN-CONTAINING PROTEIN 1"/>
    <property type="match status" value="1"/>
</dbReference>
<feature type="compositionally biased region" description="Polar residues" evidence="2">
    <location>
        <begin position="52"/>
        <end position="62"/>
    </location>
</feature>
<organism evidence="3 4">
    <name type="scientific">Clytia hemisphaerica</name>
    <dbReference type="NCBI Taxonomy" id="252671"/>
    <lineage>
        <taxon>Eukaryota</taxon>
        <taxon>Metazoa</taxon>
        <taxon>Cnidaria</taxon>
        <taxon>Hydrozoa</taxon>
        <taxon>Hydroidolina</taxon>
        <taxon>Leptothecata</taxon>
        <taxon>Obeliida</taxon>
        <taxon>Clytiidae</taxon>
        <taxon>Clytia</taxon>
    </lineage>
</organism>
<protein>
    <recommendedName>
        <fullName evidence="5">Axonemal dynein light chain domain-containing protein 1</fullName>
    </recommendedName>
</protein>
<feature type="region of interest" description="Disordered" evidence="2">
    <location>
        <begin position="47"/>
        <end position="67"/>
    </location>
</feature>
<dbReference type="EnsemblMetazoa" id="CLYHEMT014984.1">
    <property type="protein sequence ID" value="CLYHEMP014984.1"/>
    <property type="gene ID" value="CLYHEMG014984"/>
</dbReference>
<evidence type="ECO:0000313" key="3">
    <source>
        <dbReference type="EnsemblMetazoa" id="CLYHEMP014984.1"/>
    </source>
</evidence>
<name>A0A7M5WYL0_9CNID</name>